<keyword evidence="9" id="KW-1185">Reference proteome</keyword>
<comment type="subcellular location">
    <subcellularLocation>
        <location evidence="1">Nucleus</location>
    </subcellularLocation>
</comment>
<reference evidence="9" key="1">
    <citation type="journal article" date="2018" name="Proc. Natl. Acad. Sci. U.S.A.">
        <title>Linking secondary metabolites to gene clusters through genome sequencing of six diverse Aspergillus species.</title>
        <authorList>
            <person name="Kaerboelling I."/>
            <person name="Vesth T.C."/>
            <person name="Frisvad J.C."/>
            <person name="Nybo J.L."/>
            <person name="Theobald S."/>
            <person name="Kuo A."/>
            <person name="Bowyer P."/>
            <person name="Matsuda Y."/>
            <person name="Mondo S."/>
            <person name="Lyhne E.K."/>
            <person name="Kogle M.E."/>
            <person name="Clum A."/>
            <person name="Lipzen A."/>
            <person name="Salamov A."/>
            <person name="Ngan C.Y."/>
            <person name="Daum C."/>
            <person name="Chiniquy J."/>
            <person name="Barry K."/>
            <person name="LaButti K."/>
            <person name="Haridas S."/>
            <person name="Simmons B.A."/>
            <person name="Magnuson J.K."/>
            <person name="Mortensen U.H."/>
            <person name="Larsen T.O."/>
            <person name="Grigoriev I.V."/>
            <person name="Baker S.E."/>
            <person name="Andersen M.R."/>
        </authorList>
    </citation>
    <scope>NUCLEOTIDE SEQUENCE [LARGE SCALE GENOMIC DNA]</scope>
    <source>
        <strain evidence="9">IBT 16806</strain>
    </source>
</reference>
<gene>
    <name evidence="8" type="ORF">P174DRAFT_340155</name>
</gene>
<comment type="caution">
    <text evidence="8">The sequence shown here is derived from an EMBL/GenBank/DDBJ whole genome shotgun (WGS) entry which is preliminary data.</text>
</comment>
<dbReference type="SUPFAM" id="SSF57701">
    <property type="entry name" value="Zn2/Cys6 DNA-binding domain"/>
    <property type="match status" value="1"/>
</dbReference>
<dbReference type="GO" id="GO:0003677">
    <property type="term" value="F:DNA binding"/>
    <property type="evidence" value="ECO:0007669"/>
    <property type="project" value="UniProtKB-KW"/>
</dbReference>
<dbReference type="InterPro" id="IPR036864">
    <property type="entry name" value="Zn2-C6_fun-type_DNA-bd_sf"/>
</dbReference>
<evidence type="ECO:0000313" key="8">
    <source>
        <dbReference type="EMBL" id="PKX89883.1"/>
    </source>
</evidence>
<dbReference type="SMART" id="SM00066">
    <property type="entry name" value="GAL4"/>
    <property type="match status" value="1"/>
</dbReference>
<evidence type="ECO:0000256" key="1">
    <source>
        <dbReference type="ARBA" id="ARBA00004123"/>
    </source>
</evidence>
<dbReference type="RefSeq" id="XP_024678478.1">
    <property type="nucleotide sequence ID" value="XM_024821702.1"/>
</dbReference>
<sequence length="62" mass="6832">MNAANDNLTVHKVSVQRTRQACAPCRRKKARCPGERPTCSLCQRLGQRCSYNARRAVNGAAS</sequence>
<evidence type="ECO:0000256" key="6">
    <source>
        <dbReference type="ARBA" id="ARBA00023242"/>
    </source>
</evidence>
<dbReference type="Proteomes" id="UP000234474">
    <property type="component" value="Unassembled WGS sequence"/>
</dbReference>
<dbReference type="GO" id="GO:0000981">
    <property type="term" value="F:DNA-binding transcription factor activity, RNA polymerase II-specific"/>
    <property type="evidence" value="ECO:0007669"/>
    <property type="project" value="InterPro"/>
</dbReference>
<feature type="non-terminal residue" evidence="8">
    <location>
        <position position="62"/>
    </location>
</feature>
<evidence type="ECO:0000256" key="2">
    <source>
        <dbReference type="ARBA" id="ARBA00022723"/>
    </source>
</evidence>
<keyword evidence="4" id="KW-0238">DNA-binding</keyword>
<dbReference type="Gene3D" id="4.10.240.10">
    <property type="entry name" value="Zn(2)-C6 fungal-type DNA-binding domain"/>
    <property type="match status" value="1"/>
</dbReference>
<dbReference type="VEuPathDB" id="FungiDB:P174DRAFT_340155"/>
<keyword evidence="3" id="KW-0805">Transcription regulation</keyword>
<evidence type="ECO:0000259" key="7">
    <source>
        <dbReference type="PROSITE" id="PS50048"/>
    </source>
</evidence>
<proteinExistence type="predicted"/>
<keyword evidence="5" id="KW-0804">Transcription</keyword>
<dbReference type="Pfam" id="PF00172">
    <property type="entry name" value="Zn_clus"/>
    <property type="match status" value="1"/>
</dbReference>
<dbReference type="GO" id="GO:0005634">
    <property type="term" value="C:nucleus"/>
    <property type="evidence" value="ECO:0007669"/>
    <property type="project" value="UniProtKB-SubCell"/>
</dbReference>
<keyword evidence="2" id="KW-0479">Metal-binding</keyword>
<dbReference type="PRINTS" id="PR00755">
    <property type="entry name" value="AFLATOXINBRP"/>
</dbReference>
<dbReference type="GeneID" id="36529028"/>
<dbReference type="PROSITE" id="PS00463">
    <property type="entry name" value="ZN2_CY6_FUNGAL_1"/>
    <property type="match status" value="1"/>
</dbReference>
<accession>A0A2I1BWW8</accession>
<evidence type="ECO:0000256" key="5">
    <source>
        <dbReference type="ARBA" id="ARBA00023163"/>
    </source>
</evidence>
<protein>
    <recommendedName>
        <fullName evidence="7">Zn(2)-C6 fungal-type domain-containing protein</fullName>
    </recommendedName>
</protein>
<dbReference type="AlphaFoldDB" id="A0A2I1BWW8"/>
<evidence type="ECO:0000313" key="9">
    <source>
        <dbReference type="Proteomes" id="UP000234474"/>
    </source>
</evidence>
<dbReference type="InterPro" id="IPR050815">
    <property type="entry name" value="TF_fung"/>
</dbReference>
<dbReference type="GO" id="GO:0008270">
    <property type="term" value="F:zinc ion binding"/>
    <property type="evidence" value="ECO:0007669"/>
    <property type="project" value="InterPro"/>
</dbReference>
<dbReference type="STRING" id="1392255.A0A2I1BWW8"/>
<dbReference type="PROSITE" id="PS50048">
    <property type="entry name" value="ZN2_CY6_FUNGAL_2"/>
    <property type="match status" value="1"/>
</dbReference>
<dbReference type="PANTHER" id="PTHR47338">
    <property type="entry name" value="ZN(II)2CYS6 TRANSCRIPTION FACTOR (EUROFUNG)-RELATED"/>
    <property type="match status" value="1"/>
</dbReference>
<dbReference type="EMBL" id="MSZS01000009">
    <property type="protein sequence ID" value="PKX89883.1"/>
    <property type="molecule type" value="Genomic_DNA"/>
</dbReference>
<organism evidence="8 9">
    <name type="scientific">Aspergillus novofumigatus (strain IBT 16806)</name>
    <dbReference type="NCBI Taxonomy" id="1392255"/>
    <lineage>
        <taxon>Eukaryota</taxon>
        <taxon>Fungi</taxon>
        <taxon>Dikarya</taxon>
        <taxon>Ascomycota</taxon>
        <taxon>Pezizomycotina</taxon>
        <taxon>Eurotiomycetes</taxon>
        <taxon>Eurotiomycetidae</taxon>
        <taxon>Eurotiales</taxon>
        <taxon>Aspergillaceae</taxon>
        <taxon>Aspergillus</taxon>
        <taxon>Aspergillus subgen. Fumigati</taxon>
    </lineage>
</organism>
<dbReference type="InterPro" id="IPR001138">
    <property type="entry name" value="Zn2Cys6_DnaBD"/>
</dbReference>
<evidence type="ECO:0000256" key="3">
    <source>
        <dbReference type="ARBA" id="ARBA00023015"/>
    </source>
</evidence>
<name>A0A2I1BWW8_ASPN1</name>
<feature type="domain" description="Zn(2)-C6 fungal-type" evidence="7">
    <location>
        <begin position="21"/>
        <end position="51"/>
    </location>
</feature>
<dbReference type="CDD" id="cd00067">
    <property type="entry name" value="GAL4"/>
    <property type="match status" value="1"/>
</dbReference>
<dbReference type="PANTHER" id="PTHR47338:SF9">
    <property type="entry name" value="ZN(II)2CYS6 TRANSCRIPTION FACTOR (EUROFUNG)"/>
    <property type="match status" value="1"/>
</dbReference>
<keyword evidence="6" id="KW-0539">Nucleus</keyword>
<dbReference type="OrthoDB" id="4483697at2759"/>
<evidence type="ECO:0000256" key="4">
    <source>
        <dbReference type="ARBA" id="ARBA00023125"/>
    </source>
</evidence>